<evidence type="ECO:0000256" key="3">
    <source>
        <dbReference type="ARBA" id="ARBA00022472"/>
    </source>
</evidence>
<feature type="region of interest" description="Disordered" evidence="16">
    <location>
        <begin position="1"/>
        <end position="24"/>
    </location>
</feature>
<feature type="compositionally biased region" description="Polar residues" evidence="16">
    <location>
        <begin position="95"/>
        <end position="108"/>
    </location>
</feature>
<feature type="compositionally biased region" description="Polar residues" evidence="16">
    <location>
        <begin position="314"/>
        <end position="324"/>
    </location>
</feature>
<dbReference type="CDD" id="cd18793">
    <property type="entry name" value="SF2_C_SNF"/>
    <property type="match status" value="1"/>
</dbReference>
<dbReference type="GO" id="GO:0006353">
    <property type="term" value="P:DNA-templated transcription termination"/>
    <property type="evidence" value="ECO:0007669"/>
    <property type="project" value="UniProtKB-KW"/>
</dbReference>
<dbReference type="InParanoid" id="A0A2J7RCK7"/>
<dbReference type="InterPro" id="IPR049730">
    <property type="entry name" value="SNF2/RAD54-like_C"/>
</dbReference>
<comment type="similarity">
    <text evidence="2">Belongs to the SNF2/RAD54 helicase family.</text>
</comment>
<evidence type="ECO:0000256" key="1">
    <source>
        <dbReference type="ARBA" id="ARBA00004123"/>
    </source>
</evidence>
<dbReference type="AlphaFoldDB" id="A0A2J7RCK7"/>
<dbReference type="EMBL" id="NEVH01005885">
    <property type="protein sequence ID" value="PNF38559.1"/>
    <property type="molecule type" value="Genomic_DNA"/>
</dbReference>
<dbReference type="InterPro" id="IPR014001">
    <property type="entry name" value="Helicase_ATP-bd"/>
</dbReference>
<evidence type="ECO:0000256" key="6">
    <source>
        <dbReference type="ARBA" id="ARBA00022801"/>
    </source>
</evidence>
<dbReference type="InterPro" id="IPR050628">
    <property type="entry name" value="SNF2_RAD54_helicase_TF"/>
</dbReference>
<evidence type="ECO:0000256" key="2">
    <source>
        <dbReference type="ARBA" id="ARBA00007025"/>
    </source>
</evidence>
<gene>
    <name evidence="19" type="ORF">B7P43_G04028</name>
</gene>
<keyword evidence="6" id="KW-0378">Hydrolase</keyword>
<dbReference type="PROSITE" id="PS51194">
    <property type="entry name" value="HELICASE_CTER"/>
    <property type="match status" value="1"/>
</dbReference>
<dbReference type="FunFam" id="3.40.50.10810:FF:000043">
    <property type="entry name" value="Transcription termination factor 2"/>
    <property type="match status" value="1"/>
</dbReference>
<dbReference type="InterPro" id="IPR038718">
    <property type="entry name" value="SNF2-like_sf"/>
</dbReference>
<organism evidence="19 20">
    <name type="scientific">Cryptotermes secundus</name>
    <dbReference type="NCBI Taxonomy" id="105785"/>
    <lineage>
        <taxon>Eukaryota</taxon>
        <taxon>Metazoa</taxon>
        <taxon>Ecdysozoa</taxon>
        <taxon>Arthropoda</taxon>
        <taxon>Hexapoda</taxon>
        <taxon>Insecta</taxon>
        <taxon>Pterygota</taxon>
        <taxon>Neoptera</taxon>
        <taxon>Polyneoptera</taxon>
        <taxon>Dictyoptera</taxon>
        <taxon>Blattodea</taxon>
        <taxon>Blattoidea</taxon>
        <taxon>Termitoidae</taxon>
        <taxon>Kalotermitidae</taxon>
        <taxon>Cryptotermitinae</taxon>
        <taxon>Cryptotermes</taxon>
    </lineage>
</organism>
<dbReference type="GO" id="GO:0008094">
    <property type="term" value="F:ATP-dependent activity, acting on DNA"/>
    <property type="evidence" value="ECO:0007669"/>
    <property type="project" value="UniProtKB-ARBA"/>
</dbReference>
<proteinExistence type="inferred from homology"/>
<dbReference type="GO" id="GO:0005524">
    <property type="term" value="F:ATP binding"/>
    <property type="evidence" value="ECO:0007669"/>
    <property type="project" value="UniProtKB-KW"/>
</dbReference>
<dbReference type="InterPro" id="IPR000330">
    <property type="entry name" value="SNF2_N"/>
</dbReference>
<dbReference type="Gene3D" id="3.40.50.10810">
    <property type="entry name" value="Tandem AAA-ATPase domain"/>
    <property type="match status" value="1"/>
</dbReference>
<dbReference type="PROSITE" id="PS51192">
    <property type="entry name" value="HELICASE_ATP_BIND_1"/>
    <property type="match status" value="1"/>
</dbReference>
<feature type="compositionally biased region" description="Polar residues" evidence="16">
    <location>
        <begin position="381"/>
        <end position="393"/>
    </location>
</feature>
<dbReference type="Proteomes" id="UP000235965">
    <property type="component" value="Unassembled WGS sequence"/>
</dbReference>
<dbReference type="Pfam" id="PF00176">
    <property type="entry name" value="SNF2-rel_dom"/>
    <property type="match status" value="1"/>
</dbReference>
<keyword evidence="3" id="KW-0806">Transcription termination</keyword>
<feature type="region of interest" description="Disordered" evidence="16">
    <location>
        <begin position="46"/>
        <end position="198"/>
    </location>
</feature>
<dbReference type="STRING" id="105785.A0A2J7RCK7"/>
<keyword evidence="12" id="KW-0539">Nucleus</keyword>
<evidence type="ECO:0000256" key="14">
    <source>
        <dbReference type="ARBA" id="ARBA00079067"/>
    </source>
</evidence>
<evidence type="ECO:0000256" key="4">
    <source>
        <dbReference type="ARBA" id="ARBA00022553"/>
    </source>
</evidence>
<accession>A0A2J7RCK7</accession>
<dbReference type="PANTHER" id="PTHR45626:SF50">
    <property type="entry name" value="TRANSCRIPTION TERMINATION FACTOR 2"/>
    <property type="match status" value="1"/>
</dbReference>
<evidence type="ECO:0000256" key="13">
    <source>
        <dbReference type="ARBA" id="ARBA00070113"/>
    </source>
</evidence>
<reference evidence="19 20" key="1">
    <citation type="submission" date="2017-12" db="EMBL/GenBank/DDBJ databases">
        <title>Hemimetabolous genomes reveal molecular basis of termite eusociality.</title>
        <authorList>
            <person name="Harrison M.C."/>
            <person name="Jongepier E."/>
            <person name="Robertson H.M."/>
            <person name="Arning N."/>
            <person name="Bitard-Feildel T."/>
            <person name="Chao H."/>
            <person name="Childers C.P."/>
            <person name="Dinh H."/>
            <person name="Doddapaneni H."/>
            <person name="Dugan S."/>
            <person name="Gowin J."/>
            <person name="Greiner C."/>
            <person name="Han Y."/>
            <person name="Hu H."/>
            <person name="Hughes D.S.T."/>
            <person name="Huylmans A.-K."/>
            <person name="Kemena C."/>
            <person name="Kremer L.P.M."/>
            <person name="Lee S.L."/>
            <person name="Lopez-Ezquerra A."/>
            <person name="Mallet L."/>
            <person name="Monroy-Kuhn J.M."/>
            <person name="Moser A."/>
            <person name="Murali S.C."/>
            <person name="Muzny D.M."/>
            <person name="Otani S."/>
            <person name="Piulachs M.-D."/>
            <person name="Poelchau M."/>
            <person name="Qu J."/>
            <person name="Schaub F."/>
            <person name="Wada-Katsumata A."/>
            <person name="Worley K.C."/>
            <person name="Xie Q."/>
            <person name="Ylla G."/>
            <person name="Poulsen M."/>
            <person name="Gibbs R.A."/>
            <person name="Schal C."/>
            <person name="Richards S."/>
            <person name="Belles X."/>
            <person name="Korb J."/>
            <person name="Bornberg-Bauer E."/>
        </authorList>
    </citation>
    <scope>NUCLEOTIDE SEQUENCE [LARGE SCALE GENOMIC DNA]</scope>
    <source>
        <tissue evidence="19">Whole body</tissue>
    </source>
</reference>
<dbReference type="GO" id="GO:0016787">
    <property type="term" value="F:hydrolase activity"/>
    <property type="evidence" value="ECO:0007669"/>
    <property type="project" value="UniProtKB-KW"/>
</dbReference>
<dbReference type="GO" id="GO:0003677">
    <property type="term" value="F:DNA binding"/>
    <property type="evidence" value="ECO:0007669"/>
    <property type="project" value="UniProtKB-KW"/>
</dbReference>
<dbReference type="GO" id="GO:0005737">
    <property type="term" value="C:cytoplasm"/>
    <property type="evidence" value="ECO:0007669"/>
    <property type="project" value="UniProtKB-ARBA"/>
</dbReference>
<evidence type="ECO:0000259" key="18">
    <source>
        <dbReference type="PROSITE" id="PS51194"/>
    </source>
</evidence>
<evidence type="ECO:0000313" key="19">
    <source>
        <dbReference type="EMBL" id="PNF38559.1"/>
    </source>
</evidence>
<dbReference type="Pfam" id="PF00271">
    <property type="entry name" value="Helicase_C"/>
    <property type="match status" value="1"/>
</dbReference>
<sequence>MAEVQHDNSSESESSDVLEGTPVKEDYNKTILMRSFVSKKFHVQHAVLSEPEKSPSRQKDEKESSLYHLSCGHVEKGNKSSFTEKESPFKKNDSKFGTLSSRLPQGNVSYGKETKKYGKAFVNQSQAHSSSEKESDEDRSDKRRYRRYAVGFTDSDSSQSTKDAVMDTSEETSPSPKLVSKMGKQRQKKNVILSSDSEASVTEKGESLAVSNFPELLKSSSLMGSYRKNKYMIESSDSETVDIPERSATVHDISKSKYREKEDIIVSSDSEESVFIENIEKLSVSVGSSLGSTPDKNAVDSVSIEEVESDNENRNSVLESSNSGTFPVQDKALKLLGQNNIMTHECSAKTGKECDHESSDGIQEQTSNDGEVVRKARTKNQSKTVSPESNAQCNDSSLLLKEFPTAYLADTGENYENDFQPKVSSSREICASKQTVQVKQQESLERSLQKVTISERKSLPVPSTDIQLLIAQKKGLESEIASVTKETEKLQMILRSTNLANLPDRGTRLQMALTEKQTRLKKLKAQWQSSNFDAVTDKYAVDYVRKPDIIEIKDETPLQSLPKDAAGMVPRKTAYLGAMPSTDGMGKRALEAHRAEKAMTVDTLKHLHGSLKSCPGEDVIAEDPKALRSSVELMPHQKQALAWLIWRESHKPYGGILADDMGLGKTLTMISLLLKTKEERENKVIVEEDADSEESDGSESSWLLKRRKCEKGGTLVICPASLLNQWEGEVNKRVKQGVINLEIYHGTSRESKPHRLAKRDMVVTTYNIVRSEGGVISCQKGSSSAVDRSKQGTLFGVKWERIILDEAHTVRNHKSKTSIAVCALKSKFRWALTGTPIHNKELDLYSLLKFLRCTPFDDLTVWRRWVDNKSAGGMQRLNTVMNSLMLRRTKEQLQSKGALSCLPEKQIYELTVKLDKEEFEVYQTVLNLSRTLFAQFLAQKIEKEQMVEMKFGQSCNPIYMQNEKSFPYEMNDELKAMHQKMNSMGDIKTFHILVLLLRLRQICCHPGLIESMLDKESCENDGIEDETGLDVDLLSQLSNMGLDDRKEKESVDADGLVKRKVLVHSNPVFKKDRLSSKMRALFIELEEKVMNKGDNAVIVSQFTSVLELVHQHLKTNNVKCLVLTGSVPVKERMALVDQFNSSLKRPMIMLLSLTAGGVGLNLIGGNHLFLLDPHWNPQLEAQAFDRIYRVGQRKSVHIYKFISEDTIEQQIKKLQTNKMALASSVLTGTKHHRANKLSLDDLKMLFNFHAPN</sequence>
<evidence type="ECO:0000256" key="9">
    <source>
        <dbReference type="ARBA" id="ARBA00023015"/>
    </source>
</evidence>
<dbReference type="FunCoup" id="A0A2J7RCK7">
    <property type="interactions" value="1555"/>
</dbReference>
<comment type="caution">
    <text evidence="19">The sequence shown here is derived from an EMBL/GenBank/DDBJ whole genome shotgun (WGS) entry which is preliminary data.</text>
</comment>
<dbReference type="GO" id="GO:0005634">
    <property type="term" value="C:nucleus"/>
    <property type="evidence" value="ECO:0007669"/>
    <property type="project" value="UniProtKB-SubCell"/>
</dbReference>
<evidence type="ECO:0000256" key="11">
    <source>
        <dbReference type="ARBA" id="ARBA00023163"/>
    </source>
</evidence>
<keyword evidence="20" id="KW-1185">Reference proteome</keyword>
<dbReference type="GO" id="GO:0004386">
    <property type="term" value="F:helicase activity"/>
    <property type="evidence" value="ECO:0007669"/>
    <property type="project" value="UniProtKB-KW"/>
</dbReference>
<feature type="region of interest" description="Disordered" evidence="16">
    <location>
        <begin position="287"/>
        <end position="324"/>
    </location>
</feature>
<keyword evidence="10" id="KW-0238">DNA-binding</keyword>
<dbReference type="SUPFAM" id="SSF52540">
    <property type="entry name" value="P-loop containing nucleoside triphosphate hydrolases"/>
    <property type="match status" value="2"/>
</dbReference>
<evidence type="ECO:0000313" key="20">
    <source>
        <dbReference type="Proteomes" id="UP000235965"/>
    </source>
</evidence>
<feature type="domain" description="Helicase ATP-binding" evidence="17">
    <location>
        <begin position="646"/>
        <end position="854"/>
    </location>
</feature>
<feature type="region of interest" description="Disordered" evidence="16">
    <location>
        <begin position="351"/>
        <end position="393"/>
    </location>
</feature>
<evidence type="ECO:0000256" key="5">
    <source>
        <dbReference type="ARBA" id="ARBA00022741"/>
    </source>
</evidence>
<feature type="compositionally biased region" description="Basic and acidic residues" evidence="16">
    <location>
        <begin position="73"/>
        <end position="94"/>
    </location>
</feature>
<keyword evidence="7" id="KW-0347">Helicase</keyword>
<dbReference type="InterPro" id="IPR001650">
    <property type="entry name" value="Helicase_C-like"/>
</dbReference>
<evidence type="ECO:0000256" key="15">
    <source>
        <dbReference type="ARBA" id="ARBA00082628"/>
    </source>
</evidence>
<evidence type="ECO:0000256" key="16">
    <source>
        <dbReference type="SAM" id="MobiDB-lite"/>
    </source>
</evidence>
<keyword evidence="8" id="KW-0067">ATP-binding</keyword>
<keyword evidence="9" id="KW-0805">Transcription regulation</keyword>
<keyword evidence="11" id="KW-0804">Transcription</keyword>
<feature type="compositionally biased region" description="Basic and acidic residues" evidence="16">
    <location>
        <begin position="50"/>
        <end position="65"/>
    </location>
</feature>
<evidence type="ECO:0000256" key="10">
    <source>
        <dbReference type="ARBA" id="ARBA00023125"/>
    </source>
</evidence>
<name>A0A2J7RCK7_9NEOP</name>
<evidence type="ECO:0000256" key="7">
    <source>
        <dbReference type="ARBA" id="ARBA00022806"/>
    </source>
</evidence>
<comment type="subcellular location">
    <subcellularLocation>
        <location evidence="1">Nucleus</location>
    </subcellularLocation>
</comment>
<keyword evidence="4" id="KW-0597">Phosphoprotein</keyword>
<protein>
    <recommendedName>
        <fullName evidence="13">Transcription termination factor 2</fullName>
    </recommendedName>
    <alternativeName>
        <fullName evidence="15">RNA polymerase II termination factor</fullName>
    </alternativeName>
    <alternativeName>
        <fullName evidence="14">Transcription release factor 2</fullName>
    </alternativeName>
</protein>
<dbReference type="OrthoDB" id="423559at2759"/>
<dbReference type="PANTHER" id="PTHR45626">
    <property type="entry name" value="TRANSCRIPTION TERMINATION FACTOR 2-RELATED"/>
    <property type="match status" value="1"/>
</dbReference>
<dbReference type="Gene3D" id="3.40.50.300">
    <property type="entry name" value="P-loop containing nucleotide triphosphate hydrolases"/>
    <property type="match status" value="1"/>
</dbReference>
<keyword evidence="5" id="KW-0547">Nucleotide-binding</keyword>
<dbReference type="SMART" id="SM00487">
    <property type="entry name" value="DEXDc"/>
    <property type="match status" value="1"/>
</dbReference>
<feature type="compositionally biased region" description="Polar residues" evidence="16">
    <location>
        <begin position="360"/>
        <end position="369"/>
    </location>
</feature>
<dbReference type="InterPro" id="IPR027417">
    <property type="entry name" value="P-loop_NTPase"/>
</dbReference>
<feature type="domain" description="Helicase C-terminal" evidence="18">
    <location>
        <begin position="1077"/>
        <end position="1243"/>
    </location>
</feature>
<evidence type="ECO:0000259" key="17">
    <source>
        <dbReference type="PROSITE" id="PS51192"/>
    </source>
</evidence>
<dbReference type="SMART" id="SM00490">
    <property type="entry name" value="HELICc"/>
    <property type="match status" value="1"/>
</dbReference>
<evidence type="ECO:0000256" key="12">
    <source>
        <dbReference type="ARBA" id="ARBA00023242"/>
    </source>
</evidence>
<dbReference type="GO" id="GO:0006281">
    <property type="term" value="P:DNA repair"/>
    <property type="evidence" value="ECO:0007669"/>
    <property type="project" value="TreeGrafter"/>
</dbReference>
<evidence type="ECO:0000256" key="8">
    <source>
        <dbReference type="ARBA" id="ARBA00022840"/>
    </source>
</evidence>